<evidence type="ECO:0000256" key="2">
    <source>
        <dbReference type="ARBA" id="ARBA00023125"/>
    </source>
</evidence>
<sequence>MTRGTTDGKMPPAPILTGNRMARPREFDEQVVLDALVHCFWSRGYEATSVRDLIERTGLTGASLYNAFGDKRALYRRALDHYVEAGTADRIRRCEAMEPLQAIRAFFDEILRRSLDDGERKGCMLVNAALEAAPDDEASRAAVTGALLRLETFFLESLREGQASGTITSAFAAEDLARHLLGVLMGVRVLARTRPEPALLAGVVAPALALLEPVRARQG</sequence>
<dbReference type="RefSeq" id="WP_378296010.1">
    <property type="nucleotide sequence ID" value="NZ_JBHUHD010000001.1"/>
</dbReference>
<dbReference type="PANTHER" id="PTHR47506:SF1">
    <property type="entry name" value="HTH-TYPE TRANSCRIPTIONAL REGULATOR YJDC"/>
    <property type="match status" value="1"/>
</dbReference>
<dbReference type="InterPro" id="IPR009057">
    <property type="entry name" value="Homeodomain-like_sf"/>
</dbReference>
<dbReference type="Gene3D" id="1.10.10.60">
    <property type="entry name" value="Homeodomain-like"/>
    <property type="match status" value="1"/>
</dbReference>
<proteinExistence type="predicted"/>
<accession>A0ABW4YVT9</accession>
<dbReference type="SUPFAM" id="SSF46689">
    <property type="entry name" value="Homeodomain-like"/>
    <property type="match status" value="1"/>
</dbReference>
<protein>
    <submittedName>
        <fullName evidence="6">TetR/AcrR family transcriptional regulator</fullName>
    </submittedName>
</protein>
<keyword evidence="7" id="KW-1185">Reference proteome</keyword>
<reference evidence="7" key="1">
    <citation type="journal article" date="2019" name="Int. J. Syst. Evol. Microbiol.">
        <title>The Global Catalogue of Microorganisms (GCM) 10K type strain sequencing project: providing services to taxonomists for standard genome sequencing and annotation.</title>
        <authorList>
            <consortium name="The Broad Institute Genomics Platform"/>
            <consortium name="The Broad Institute Genome Sequencing Center for Infectious Disease"/>
            <person name="Wu L."/>
            <person name="Ma J."/>
        </authorList>
    </citation>
    <scope>NUCLEOTIDE SEQUENCE [LARGE SCALE GENOMIC DNA]</scope>
    <source>
        <strain evidence="7">CCM 7435</strain>
    </source>
</reference>
<dbReference type="Pfam" id="PF16925">
    <property type="entry name" value="TetR_C_13"/>
    <property type="match status" value="1"/>
</dbReference>
<gene>
    <name evidence="6" type="ORF">ACFSNC_08605</name>
</gene>
<dbReference type="InterPro" id="IPR023772">
    <property type="entry name" value="DNA-bd_HTH_TetR-type_CS"/>
</dbReference>
<keyword evidence="2 4" id="KW-0238">DNA-binding</keyword>
<feature type="DNA-binding region" description="H-T-H motif" evidence="4">
    <location>
        <begin position="49"/>
        <end position="68"/>
    </location>
</feature>
<name>A0ABW4YVT9_9HYPH</name>
<dbReference type="Pfam" id="PF00440">
    <property type="entry name" value="TetR_N"/>
    <property type="match status" value="1"/>
</dbReference>
<dbReference type="Gene3D" id="1.10.357.10">
    <property type="entry name" value="Tetracycline Repressor, domain 2"/>
    <property type="match status" value="1"/>
</dbReference>
<dbReference type="EMBL" id="JBHUHD010000001">
    <property type="protein sequence ID" value="MFD2140456.1"/>
    <property type="molecule type" value="Genomic_DNA"/>
</dbReference>
<evidence type="ECO:0000313" key="6">
    <source>
        <dbReference type="EMBL" id="MFD2140456.1"/>
    </source>
</evidence>
<keyword evidence="1" id="KW-0805">Transcription regulation</keyword>
<evidence type="ECO:0000256" key="1">
    <source>
        <dbReference type="ARBA" id="ARBA00023015"/>
    </source>
</evidence>
<evidence type="ECO:0000256" key="3">
    <source>
        <dbReference type="ARBA" id="ARBA00023163"/>
    </source>
</evidence>
<evidence type="ECO:0000256" key="4">
    <source>
        <dbReference type="PROSITE-ProRule" id="PRU00335"/>
    </source>
</evidence>
<feature type="domain" description="HTH tetR-type" evidence="5">
    <location>
        <begin position="26"/>
        <end position="86"/>
    </location>
</feature>
<dbReference type="PROSITE" id="PS50977">
    <property type="entry name" value="HTH_TETR_2"/>
    <property type="match status" value="1"/>
</dbReference>
<comment type="caution">
    <text evidence="6">The sequence shown here is derived from an EMBL/GenBank/DDBJ whole genome shotgun (WGS) entry which is preliminary data.</text>
</comment>
<dbReference type="InterPro" id="IPR011075">
    <property type="entry name" value="TetR_C"/>
</dbReference>
<evidence type="ECO:0000259" key="5">
    <source>
        <dbReference type="PROSITE" id="PS50977"/>
    </source>
</evidence>
<organism evidence="6 7">
    <name type="scientific">Ancylobacter oerskovii</name>
    <dbReference type="NCBI Taxonomy" id="459519"/>
    <lineage>
        <taxon>Bacteria</taxon>
        <taxon>Pseudomonadati</taxon>
        <taxon>Pseudomonadota</taxon>
        <taxon>Alphaproteobacteria</taxon>
        <taxon>Hyphomicrobiales</taxon>
        <taxon>Xanthobacteraceae</taxon>
        <taxon>Ancylobacter</taxon>
    </lineage>
</organism>
<dbReference type="PANTHER" id="PTHR47506">
    <property type="entry name" value="TRANSCRIPTIONAL REGULATORY PROTEIN"/>
    <property type="match status" value="1"/>
</dbReference>
<dbReference type="PROSITE" id="PS01081">
    <property type="entry name" value="HTH_TETR_1"/>
    <property type="match status" value="1"/>
</dbReference>
<dbReference type="InterPro" id="IPR001647">
    <property type="entry name" value="HTH_TetR"/>
</dbReference>
<dbReference type="Proteomes" id="UP001597299">
    <property type="component" value="Unassembled WGS sequence"/>
</dbReference>
<keyword evidence="3" id="KW-0804">Transcription</keyword>
<dbReference type="SUPFAM" id="SSF48498">
    <property type="entry name" value="Tetracyclin repressor-like, C-terminal domain"/>
    <property type="match status" value="1"/>
</dbReference>
<dbReference type="InterPro" id="IPR036271">
    <property type="entry name" value="Tet_transcr_reg_TetR-rel_C_sf"/>
</dbReference>
<evidence type="ECO:0000313" key="7">
    <source>
        <dbReference type="Proteomes" id="UP001597299"/>
    </source>
</evidence>